<dbReference type="EMBL" id="OX451740">
    <property type="protein sequence ID" value="CAI8614001.1"/>
    <property type="molecule type" value="Genomic_DNA"/>
</dbReference>
<reference evidence="1 2" key="1">
    <citation type="submission" date="2023-01" db="EMBL/GenBank/DDBJ databases">
        <authorList>
            <person name="Kreplak J."/>
        </authorList>
    </citation>
    <scope>NUCLEOTIDE SEQUENCE [LARGE SCALE GENOMIC DNA]</scope>
</reference>
<protein>
    <submittedName>
        <fullName evidence="1">Uncharacterized protein</fullName>
    </submittedName>
</protein>
<evidence type="ECO:0000313" key="1">
    <source>
        <dbReference type="EMBL" id="CAI8614001.1"/>
    </source>
</evidence>
<name>A0AAV1AVN9_VICFA</name>
<dbReference type="AlphaFoldDB" id="A0AAV1AVN9"/>
<dbReference type="Proteomes" id="UP001157006">
    <property type="component" value="Chromosome 5"/>
</dbReference>
<keyword evidence="2" id="KW-1185">Reference proteome</keyword>
<accession>A0AAV1AVN9</accession>
<proteinExistence type="predicted"/>
<gene>
    <name evidence="1" type="ORF">VFH_V108400</name>
</gene>
<sequence length="105" mass="11708">MLFQLALHHLQLQGLTERRKGGMNEESKVVQVAISQANFIVFVGTIVKVFPLFHGTKLGGTHPLFVLLCLHQQLCYVLLVSNSRASVNTLPCSQLVFNSIKLYTL</sequence>
<organism evidence="1 2">
    <name type="scientific">Vicia faba</name>
    <name type="common">Broad bean</name>
    <name type="synonym">Faba vulgaris</name>
    <dbReference type="NCBI Taxonomy" id="3906"/>
    <lineage>
        <taxon>Eukaryota</taxon>
        <taxon>Viridiplantae</taxon>
        <taxon>Streptophyta</taxon>
        <taxon>Embryophyta</taxon>
        <taxon>Tracheophyta</taxon>
        <taxon>Spermatophyta</taxon>
        <taxon>Magnoliopsida</taxon>
        <taxon>eudicotyledons</taxon>
        <taxon>Gunneridae</taxon>
        <taxon>Pentapetalae</taxon>
        <taxon>rosids</taxon>
        <taxon>fabids</taxon>
        <taxon>Fabales</taxon>
        <taxon>Fabaceae</taxon>
        <taxon>Papilionoideae</taxon>
        <taxon>50 kb inversion clade</taxon>
        <taxon>NPAAA clade</taxon>
        <taxon>Hologalegina</taxon>
        <taxon>IRL clade</taxon>
        <taxon>Fabeae</taxon>
        <taxon>Vicia</taxon>
    </lineage>
</organism>
<evidence type="ECO:0000313" key="2">
    <source>
        <dbReference type="Proteomes" id="UP001157006"/>
    </source>
</evidence>